<evidence type="ECO:0000256" key="1">
    <source>
        <dbReference type="SAM" id="MobiDB-lite"/>
    </source>
</evidence>
<gene>
    <name evidence="2" type="ORF">OS493_012324</name>
</gene>
<accession>A0A9X0D493</accession>
<comment type="caution">
    <text evidence="2">The sequence shown here is derived from an EMBL/GenBank/DDBJ whole genome shotgun (WGS) entry which is preliminary data.</text>
</comment>
<feature type="compositionally biased region" description="Basic and acidic residues" evidence="1">
    <location>
        <begin position="75"/>
        <end position="84"/>
    </location>
</feature>
<reference evidence="2" key="1">
    <citation type="submission" date="2023-01" db="EMBL/GenBank/DDBJ databases">
        <title>Genome assembly of the deep-sea coral Lophelia pertusa.</title>
        <authorList>
            <person name="Herrera S."/>
            <person name="Cordes E."/>
        </authorList>
    </citation>
    <scope>NUCLEOTIDE SEQUENCE</scope>
    <source>
        <strain evidence="2">USNM1676648</strain>
        <tissue evidence="2">Polyp</tissue>
    </source>
</reference>
<dbReference type="AlphaFoldDB" id="A0A9X0D493"/>
<organism evidence="2 3">
    <name type="scientific">Desmophyllum pertusum</name>
    <dbReference type="NCBI Taxonomy" id="174260"/>
    <lineage>
        <taxon>Eukaryota</taxon>
        <taxon>Metazoa</taxon>
        <taxon>Cnidaria</taxon>
        <taxon>Anthozoa</taxon>
        <taxon>Hexacorallia</taxon>
        <taxon>Scleractinia</taxon>
        <taxon>Caryophylliina</taxon>
        <taxon>Caryophylliidae</taxon>
        <taxon>Desmophyllum</taxon>
    </lineage>
</organism>
<sequence length="141" mass="16208">MLGNLTRAILQENRATRDPEVVVIDQESKDSFVEISSQSLEFPSIFNPRQQSTPVNKDQRKGDISSDQYHNLHSLIKDQAEKMKTGNRNDQTQSRDKKAQGSLFRKQLSVKFTCSSKLNFRTAVKMQHSDWLNVGKVYPHE</sequence>
<proteinExistence type="predicted"/>
<evidence type="ECO:0000313" key="2">
    <source>
        <dbReference type="EMBL" id="KAJ7385991.1"/>
    </source>
</evidence>
<dbReference type="EMBL" id="MU825878">
    <property type="protein sequence ID" value="KAJ7385991.1"/>
    <property type="molecule type" value="Genomic_DNA"/>
</dbReference>
<evidence type="ECO:0000313" key="3">
    <source>
        <dbReference type="Proteomes" id="UP001163046"/>
    </source>
</evidence>
<name>A0A9X0D493_9CNID</name>
<protein>
    <submittedName>
        <fullName evidence="2">Uncharacterized protein</fullName>
    </submittedName>
</protein>
<feature type="region of interest" description="Disordered" evidence="1">
    <location>
        <begin position="43"/>
        <end position="102"/>
    </location>
</feature>
<feature type="compositionally biased region" description="Polar residues" evidence="1">
    <location>
        <begin position="43"/>
        <end position="56"/>
    </location>
</feature>
<dbReference type="Proteomes" id="UP001163046">
    <property type="component" value="Unassembled WGS sequence"/>
</dbReference>
<keyword evidence="3" id="KW-1185">Reference proteome</keyword>